<protein>
    <submittedName>
        <fullName evidence="7">Uncharacterized protein</fullName>
    </submittedName>
</protein>
<sequence>MRGCKDTCGEKDHFHGQLTESRAFAEENGVPFVPDLSEDSVDDVAVTHMCLGSHACPEMCRVDGICEQKVHLKKSARTYAGARGSFEYIYQEMNGCKKQCTRVLPSCMQCHEGVIHSCIASTEQTANTSLLSSDTQSSDSSSDATASWRRDEEQQ</sequence>
<dbReference type="AlphaFoldDB" id="A0A329RVW0"/>
<dbReference type="EMBL" id="RCMV01001621">
    <property type="protein sequence ID" value="KAG3207850.1"/>
    <property type="molecule type" value="Genomic_DNA"/>
</dbReference>
<dbReference type="EMBL" id="MJFZ01000474">
    <property type="protein sequence ID" value="RAW28661.1"/>
    <property type="molecule type" value="Genomic_DNA"/>
</dbReference>
<feature type="region of interest" description="Disordered" evidence="1">
    <location>
        <begin position="129"/>
        <end position="155"/>
    </location>
</feature>
<dbReference type="EMBL" id="RCMI01001560">
    <property type="protein sequence ID" value="KAG2883590.1"/>
    <property type="molecule type" value="Genomic_DNA"/>
</dbReference>
<dbReference type="Proteomes" id="UP000735874">
    <property type="component" value="Unassembled WGS sequence"/>
</dbReference>
<evidence type="ECO:0000313" key="5">
    <source>
        <dbReference type="EMBL" id="KAG2962039.1"/>
    </source>
</evidence>
<reference evidence="7 8" key="1">
    <citation type="submission" date="2018-01" db="EMBL/GenBank/DDBJ databases">
        <title>Draft genome of the strawberry crown rot pathogen Phytophthora cactorum.</title>
        <authorList>
            <person name="Armitage A.D."/>
            <person name="Lysoe E."/>
            <person name="Nellist C.F."/>
            <person name="Harrison R.J."/>
            <person name="Brurberg M.B."/>
        </authorList>
    </citation>
    <scope>NUCLEOTIDE SEQUENCE [LARGE SCALE GENOMIC DNA]</scope>
    <source>
        <strain evidence="7 8">10300</strain>
    </source>
</reference>
<organism evidence="7 8">
    <name type="scientific">Phytophthora cactorum</name>
    <dbReference type="NCBI Taxonomy" id="29920"/>
    <lineage>
        <taxon>Eukaryota</taxon>
        <taxon>Sar</taxon>
        <taxon>Stramenopiles</taxon>
        <taxon>Oomycota</taxon>
        <taxon>Peronosporomycetes</taxon>
        <taxon>Peronosporales</taxon>
        <taxon>Peronosporaceae</taxon>
        <taxon>Phytophthora</taxon>
    </lineage>
</organism>
<evidence type="ECO:0000313" key="2">
    <source>
        <dbReference type="EMBL" id="KAG2826564.1"/>
    </source>
</evidence>
<dbReference type="EMBL" id="RCML01001516">
    <property type="protein sequence ID" value="KAG2962039.1"/>
    <property type="molecule type" value="Genomic_DNA"/>
</dbReference>
<evidence type="ECO:0000313" key="3">
    <source>
        <dbReference type="EMBL" id="KAG2883590.1"/>
    </source>
</evidence>
<dbReference type="Proteomes" id="UP000697107">
    <property type="component" value="Unassembled WGS sequence"/>
</dbReference>
<dbReference type="OrthoDB" id="2343366at2759"/>
<gene>
    <name evidence="7" type="ORF">PC110_g14961</name>
    <name evidence="2" type="ORF">PC113_g21748</name>
    <name evidence="3" type="ORF">PC115_g21573</name>
    <name evidence="4" type="ORF">PC117_g24073</name>
    <name evidence="5" type="ORF">PC118_g21642</name>
    <name evidence="6" type="ORF">PC129_g21109</name>
</gene>
<reference evidence="2" key="2">
    <citation type="submission" date="2018-10" db="EMBL/GenBank/DDBJ databases">
        <title>Effector identification in a new, highly contiguous assembly of the strawberry crown rot pathogen Phytophthora cactorum.</title>
        <authorList>
            <person name="Armitage A.D."/>
            <person name="Nellist C.F."/>
            <person name="Bates H."/>
            <person name="Vickerstaff R.J."/>
            <person name="Harrison R.J."/>
        </authorList>
    </citation>
    <scope>NUCLEOTIDE SEQUENCE</scope>
    <source>
        <strain evidence="2">15-7</strain>
        <strain evidence="3">4032</strain>
        <strain evidence="4">4040</strain>
        <strain evidence="5">P415</strain>
        <strain evidence="6">P421</strain>
    </source>
</reference>
<comment type="caution">
    <text evidence="7">The sequence shown here is derived from an EMBL/GenBank/DDBJ whole genome shotgun (WGS) entry which is preliminary data.</text>
</comment>
<dbReference type="Proteomes" id="UP000251314">
    <property type="component" value="Unassembled WGS sequence"/>
</dbReference>
<dbReference type="Proteomes" id="UP000774804">
    <property type="component" value="Unassembled WGS sequence"/>
</dbReference>
<evidence type="ECO:0000313" key="6">
    <source>
        <dbReference type="EMBL" id="KAG3207850.1"/>
    </source>
</evidence>
<dbReference type="Proteomes" id="UP000736787">
    <property type="component" value="Unassembled WGS sequence"/>
</dbReference>
<dbReference type="EMBL" id="RCMK01001549">
    <property type="protein sequence ID" value="KAG2892156.1"/>
    <property type="molecule type" value="Genomic_DNA"/>
</dbReference>
<accession>A0A329RVW0</accession>
<dbReference type="Proteomes" id="UP000760860">
    <property type="component" value="Unassembled WGS sequence"/>
</dbReference>
<dbReference type="VEuPathDB" id="FungiDB:PC110_g14961"/>
<evidence type="ECO:0000313" key="8">
    <source>
        <dbReference type="Proteomes" id="UP000251314"/>
    </source>
</evidence>
<evidence type="ECO:0000313" key="4">
    <source>
        <dbReference type="EMBL" id="KAG2892156.1"/>
    </source>
</evidence>
<evidence type="ECO:0000313" key="7">
    <source>
        <dbReference type="EMBL" id="RAW28661.1"/>
    </source>
</evidence>
<dbReference type="EMBL" id="RCMG01001471">
    <property type="protein sequence ID" value="KAG2826564.1"/>
    <property type="molecule type" value="Genomic_DNA"/>
</dbReference>
<keyword evidence="8" id="KW-1185">Reference proteome</keyword>
<proteinExistence type="predicted"/>
<evidence type="ECO:0000256" key="1">
    <source>
        <dbReference type="SAM" id="MobiDB-lite"/>
    </source>
</evidence>
<feature type="compositionally biased region" description="Low complexity" evidence="1">
    <location>
        <begin position="129"/>
        <end position="147"/>
    </location>
</feature>
<name>A0A329RVW0_9STRA</name>